<accession>A0A250IP55</accession>
<dbReference type="InterPro" id="IPR002048">
    <property type="entry name" value="EF_hand_dom"/>
</dbReference>
<evidence type="ECO:0000259" key="1">
    <source>
        <dbReference type="PROSITE" id="PS50222"/>
    </source>
</evidence>
<dbReference type="Proteomes" id="UP000217289">
    <property type="component" value="Chromosome"/>
</dbReference>
<evidence type="ECO:0000313" key="2">
    <source>
        <dbReference type="EMBL" id="ATB33514.1"/>
    </source>
</evidence>
<dbReference type="AlphaFoldDB" id="A0A250IP55"/>
<dbReference type="RefSeq" id="WP_157823854.1">
    <property type="nucleotide sequence ID" value="NZ_CP022163.1"/>
</dbReference>
<keyword evidence="3" id="KW-1185">Reference proteome</keyword>
<dbReference type="EMBL" id="CP022163">
    <property type="protein sequence ID" value="ATB33514.1"/>
    <property type="molecule type" value="Genomic_DNA"/>
</dbReference>
<dbReference type="GO" id="GO:0005509">
    <property type="term" value="F:calcium ion binding"/>
    <property type="evidence" value="ECO:0007669"/>
    <property type="project" value="InterPro"/>
</dbReference>
<feature type="domain" description="EF-hand" evidence="1">
    <location>
        <begin position="106"/>
        <end position="133"/>
    </location>
</feature>
<dbReference type="OrthoDB" id="7356823at2"/>
<evidence type="ECO:0000313" key="3">
    <source>
        <dbReference type="Proteomes" id="UP000217289"/>
    </source>
</evidence>
<dbReference type="KEGG" id="mbd:MEBOL_007012"/>
<proteinExistence type="predicted"/>
<reference evidence="2 3" key="1">
    <citation type="submission" date="2017-06" db="EMBL/GenBank/DDBJ databases">
        <authorList>
            <person name="Kim H.J."/>
            <person name="Triplett B.A."/>
        </authorList>
    </citation>
    <scope>NUCLEOTIDE SEQUENCE [LARGE SCALE GENOMIC DNA]</scope>
    <source>
        <strain evidence="2 3">DSM 14713</strain>
    </source>
</reference>
<protein>
    <recommendedName>
        <fullName evidence="1">EF-hand domain-containing protein</fullName>
    </recommendedName>
</protein>
<dbReference type="InterPro" id="IPR011992">
    <property type="entry name" value="EF-hand-dom_pair"/>
</dbReference>
<dbReference type="InterPro" id="IPR018247">
    <property type="entry name" value="EF_Hand_1_Ca_BS"/>
</dbReference>
<dbReference type="CDD" id="cd00051">
    <property type="entry name" value="EFh"/>
    <property type="match status" value="1"/>
</dbReference>
<dbReference type="Pfam" id="PF13499">
    <property type="entry name" value="EF-hand_7"/>
    <property type="match status" value="1"/>
</dbReference>
<organism evidence="2 3">
    <name type="scientific">Melittangium boletus DSM 14713</name>
    <dbReference type="NCBI Taxonomy" id="1294270"/>
    <lineage>
        <taxon>Bacteria</taxon>
        <taxon>Pseudomonadati</taxon>
        <taxon>Myxococcota</taxon>
        <taxon>Myxococcia</taxon>
        <taxon>Myxococcales</taxon>
        <taxon>Cystobacterineae</taxon>
        <taxon>Archangiaceae</taxon>
        <taxon>Melittangium</taxon>
    </lineage>
</organism>
<dbReference type="SMART" id="SM00054">
    <property type="entry name" value="EFh"/>
    <property type="match status" value="3"/>
</dbReference>
<gene>
    <name evidence="2" type="ORF">MEBOL_007012</name>
</gene>
<name>A0A250IP55_9BACT</name>
<feature type="domain" description="EF-hand" evidence="1">
    <location>
        <begin position="5"/>
        <end position="40"/>
    </location>
</feature>
<dbReference type="Pfam" id="PF13202">
    <property type="entry name" value="EF-hand_5"/>
    <property type="match status" value="1"/>
</dbReference>
<dbReference type="Gene3D" id="1.10.238.10">
    <property type="entry name" value="EF-hand"/>
    <property type="match status" value="1"/>
</dbReference>
<feature type="domain" description="EF-hand" evidence="1">
    <location>
        <begin position="55"/>
        <end position="90"/>
    </location>
</feature>
<dbReference type="PROSITE" id="PS50222">
    <property type="entry name" value="EF_HAND_2"/>
    <property type="match status" value="3"/>
</dbReference>
<dbReference type="PROSITE" id="PS00018">
    <property type="entry name" value="EF_HAND_1"/>
    <property type="match status" value="3"/>
</dbReference>
<dbReference type="SUPFAM" id="SSF47473">
    <property type="entry name" value="EF-hand"/>
    <property type="match status" value="1"/>
</dbReference>
<sequence length="186" mass="20722">MQPSIHEQKIQHLFRSFDVDGSGYIDKADLDAMADRVAKEERCAQDAKKCEKLKASFQSFWQSMSTLDKDRDGRVTQKEFVDYFAQLQKDPKANASQVVSSISNILFTCADHNGSGTISSDEFEGLCKAYGITNGDVKKAFSKHARSDPSKLSRTEWDALVKEMFYSTDPNCAGSMLLMGVQPARA</sequence>